<dbReference type="PaxDb" id="39947-A0A0P0W3N6"/>
<reference evidence="1 2" key="3">
    <citation type="journal article" date="2013" name="Rice">
        <title>Improvement of the Oryza sativa Nipponbare reference genome using next generation sequence and optical map data.</title>
        <authorList>
            <person name="Kawahara Y."/>
            <person name="de la Bastide M."/>
            <person name="Hamilton J.P."/>
            <person name="Kanamori H."/>
            <person name="McCombie W.R."/>
            <person name="Ouyang S."/>
            <person name="Schwartz D.C."/>
            <person name="Tanaka T."/>
            <person name="Wu J."/>
            <person name="Zhou S."/>
            <person name="Childs K.L."/>
            <person name="Davidson R.M."/>
            <person name="Lin H."/>
            <person name="Quesada-Ocampo L."/>
            <person name="Vaillancourt B."/>
            <person name="Sakai H."/>
            <person name="Lee S.S."/>
            <person name="Kim J."/>
            <person name="Numa H."/>
            <person name="Itoh T."/>
            <person name="Buell C.R."/>
            <person name="Matsumoto T."/>
        </authorList>
    </citation>
    <scope>NUCLEOTIDE SEQUENCE [LARGE SCALE GENOMIC DNA]</scope>
    <source>
        <strain evidence="2">cv. Nipponbare</strain>
    </source>
</reference>
<gene>
    <name evidence="1" type="ordered locus">Os03g0749401</name>
    <name evidence="1" type="ORF">OSNPB_030749401</name>
</gene>
<dbReference type="EMBL" id="AP014959">
    <property type="protein sequence ID" value="BAS86394.1"/>
    <property type="molecule type" value="Genomic_DNA"/>
</dbReference>
<name>A0A0P0W3N6_ORYSJ</name>
<evidence type="ECO:0000313" key="1">
    <source>
        <dbReference type="EMBL" id="BAS86394.1"/>
    </source>
</evidence>
<keyword evidence="2" id="KW-1185">Reference proteome</keyword>
<sequence>MASRDENFTGFLREGKHRRVGGFSVLQQHQGLPDRFARELTVLLWCSSARLESAKGLSNRPMVNLTRRIL</sequence>
<protein>
    <submittedName>
        <fullName evidence="1">Os03g0749401 protein</fullName>
    </submittedName>
</protein>
<reference evidence="1 2" key="2">
    <citation type="journal article" date="2013" name="Plant Cell Physiol.">
        <title>Rice Annotation Project Database (RAP-DB): an integrative and interactive database for rice genomics.</title>
        <authorList>
            <person name="Sakai H."/>
            <person name="Lee S.S."/>
            <person name="Tanaka T."/>
            <person name="Numa H."/>
            <person name="Kim J."/>
            <person name="Kawahara Y."/>
            <person name="Wakimoto H."/>
            <person name="Yang C.C."/>
            <person name="Iwamoto M."/>
            <person name="Abe T."/>
            <person name="Yamada Y."/>
            <person name="Muto A."/>
            <person name="Inokuchi H."/>
            <person name="Ikemura T."/>
            <person name="Matsumoto T."/>
            <person name="Sasaki T."/>
            <person name="Itoh T."/>
        </authorList>
    </citation>
    <scope>NUCLEOTIDE SEQUENCE [LARGE SCALE GENOMIC DNA]</scope>
    <source>
        <strain evidence="2">cv. Nipponbare</strain>
    </source>
</reference>
<reference evidence="2" key="1">
    <citation type="journal article" date="2005" name="Nature">
        <title>The map-based sequence of the rice genome.</title>
        <authorList>
            <consortium name="International rice genome sequencing project (IRGSP)"/>
            <person name="Matsumoto T."/>
            <person name="Wu J."/>
            <person name="Kanamori H."/>
            <person name="Katayose Y."/>
            <person name="Fujisawa M."/>
            <person name="Namiki N."/>
            <person name="Mizuno H."/>
            <person name="Yamamoto K."/>
            <person name="Antonio B.A."/>
            <person name="Baba T."/>
            <person name="Sakata K."/>
            <person name="Nagamura Y."/>
            <person name="Aoki H."/>
            <person name="Arikawa K."/>
            <person name="Arita K."/>
            <person name="Bito T."/>
            <person name="Chiden Y."/>
            <person name="Fujitsuka N."/>
            <person name="Fukunaka R."/>
            <person name="Hamada M."/>
            <person name="Harada C."/>
            <person name="Hayashi A."/>
            <person name="Hijishita S."/>
            <person name="Honda M."/>
            <person name="Hosokawa S."/>
            <person name="Ichikawa Y."/>
            <person name="Idonuma A."/>
            <person name="Iijima M."/>
            <person name="Ikeda M."/>
            <person name="Ikeno M."/>
            <person name="Ito K."/>
            <person name="Ito S."/>
            <person name="Ito T."/>
            <person name="Ito Y."/>
            <person name="Ito Y."/>
            <person name="Iwabuchi A."/>
            <person name="Kamiya K."/>
            <person name="Karasawa W."/>
            <person name="Kurita K."/>
            <person name="Katagiri S."/>
            <person name="Kikuta A."/>
            <person name="Kobayashi H."/>
            <person name="Kobayashi N."/>
            <person name="Machita K."/>
            <person name="Maehara T."/>
            <person name="Masukawa M."/>
            <person name="Mizubayashi T."/>
            <person name="Mukai Y."/>
            <person name="Nagasaki H."/>
            <person name="Nagata Y."/>
            <person name="Naito S."/>
            <person name="Nakashima M."/>
            <person name="Nakama Y."/>
            <person name="Nakamichi Y."/>
            <person name="Nakamura M."/>
            <person name="Meguro A."/>
            <person name="Negishi M."/>
            <person name="Ohta I."/>
            <person name="Ohta T."/>
            <person name="Okamoto M."/>
            <person name="Ono N."/>
            <person name="Saji S."/>
            <person name="Sakaguchi M."/>
            <person name="Sakai K."/>
            <person name="Shibata M."/>
            <person name="Shimokawa T."/>
            <person name="Song J."/>
            <person name="Takazaki Y."/>
            <person name="Terasawa K."/>
            <person name="Tsugane M."/>
            <person name="Tsuji K."/>
            <person name="Ueda S."/>
            <person name="Waki K."/>
            <person name="Yamagata H."/>
            <person name="Yamamoto M."/>
            <person name="Yamamoto S."/>
            <person name="Yamane H."/>
            <person name="Yoshiki S."/>
            <person name="Yoshihara R."/>
            <person name="Yukawa K."/>
            <person name="Zhong H."/>
            <person name="Yano M."/>
            <person name="Yuan Q."/>
            <person name="Ouyang S."/>
            <person name="Liu J."/>
            <person name="Jones K.M."/>
            <person name="Gansberger K."/>
            <person name="Moffat K."/>
            <person name="Hill J."/>
            <person name="Bera J."/>
            <person name="Fadrosh D."/>
            <person name="Jin S."/>
            <person name="Johri S."/>
            <person name="Kim M."/>
            <person name="Overton L."/>
            <person name="Reardon M."/>
            <person name="Tsitrin T."/>
            <person name="Vuong H."/>
            <person name="Weaver B."/>
            <person name="Ciecko A."/>
            <person name="Tallon L."/>
            <person name="Jackson J."/>
            <person name="Pai G."/>
            <person name="Aken S.V."/>
            <person name="Utterback T."/>
            <person name="Reidmuller S."/>
            <person name="Feldblyum T."/>
            <person name="Hsiao J."/>
            <person name="Zismann V."/>
            <person name="Iobst S."/>
            <person name="de Vazeille A.R."/>
            <person name="Buell C.R."/>
            <person name="Ying K."/>
            <person name="Li Y."/>
            <person name="Lu T."/>
            <person name="Huang Y."/>
            <person name="Zhao Q."/>
            <person name="Feng Q."/>
            <person name="Zhang L."/>
            <person name="Zhu J."/>
            <person name="Weng Q."/>
            <person name="Mu J."/>
            <person name="Lu Y."/>
            <person name="Fan D."/>
            <person name="Liu Y."/>
            <person name="Guan J."/>
            <person name="Zhang Y."/>
            <person name="Yu S."/>
            <person name="Liu X."/>
            <person name="Zhang Y."/>
            <person name="Hong G."/>
            <person name="Han B."/>
            <person name="Choisne N."/>
            <person name="Demange N."/>
            <person name="Orjeda G."/>
            <person name="Samain S."/>
            <person name="Cattolico L."/>
            <person name="Pelletier E."/>
            <person name="Couloux A."/>
            <person name="Segurens B."/>
            <person name="Wincker P."/>
            <person name="D'Hont A."/>
            <person name="Scarpelli C."/>
            <person name="Weissenbach J."/>
            <person name="Salanoubat M."/>
            <person name="Quetier F."/>
            <person name="Yu Y."/>
            <person name="Kim H.R."/>
            <person name="Rambo T."/>
            <person name="Currie J."/>
            <person name="Collura K."/>
            <person name="Luo M."/>
            <person name="Yang T."/>
            <person name="Ammiraju J.S.S."/>
            <person name="Engler F."/>
            <person name="Soderlund C."/>
            <person name="Wing R.A."/>
            <person name="Palmer L.E."/>
            <person name="de la Bastide M."/>
            <person name="Spiegel L."/>
            <person name="Nascimento L."/>
            <person name="Zutavern T."/>
            <person name="O'Shaughnessy A."/>
            <person name="Dike S."/>
            <person name="Dedhia N."/>
            <person name="Preston R."/>
            <person name="Balija V."/>
            <person name="McCombie W.R."/>
            <person name="Chow T."/>
            <person name="Chen H."/>
            <person name="Chung M."/>
            <person name="Chen C."/>
            <person name="Shaw J."/>
            <person name="Wu H."/>
            <person name="Hsiao K."/>
            <person name="Chao Y."/>
            <person name="Chu M."/>
            <person name="Cheng C."/>
            <person name="Hour A."/>
            <person name="Lee P."/>
            <person name="Lin S."/>
            <person name="Lin Y."/>
            <person name="Liou J."/>
            <person name="Liu S."/>
            <person name="Hsing Y."/>
            <person name="Raghuvanshi S."/>
            <person name="Mohanty A."/>
            <person name="Bharti A.K."/>
            <person name="Gaur A."/>
            <person name="Gupta V."/>
            <person name="Kumar D."/>
            <person name="Ravi V."/>
            <person name="Vij S."/>
            <person name="Kapur A."/>
            <person name="Khurana P."/>
            <person name="Khurana P."/>
            <person name="Khurana J.P."/>
            <person name="Tyagi A.K."/>
            <person name="Gaikwad K."/>
            <person name="Singh A."/>
            <person name="Dalal V."/>
            <person name="Srivastava S."/>
            <person name="Dixit A."/>
            <person name="Pal A.K."/>
            <person name="Ghazi I.A."/>
            <person name="Yadav M."/>
            <person name="Pandit A."/>
            <person name="Bhargava A."/>
            <person name="Sureshbabu K."/>
            <person name="Batra K."/>
            <person name="Sharma T.R."/>
            <person name="Mohapatra T."/>
            <person name="Singh N.K."/>
            <person name="Messing J."/>
            <person name="Nelson A.B."/>
            <person name="Fuks G."/>
            <person name="Kavchok S."/>
            <person name="Keizer G."/>
            <person name="Linton E."/>
            <person name="Llaca V."/>
            <person name="Song R."/>
            <person name="Tanyolac B."/>
            <person name="Young S."/>
            <person name="Ho-Il K."/>
            <person name="Hahn J.H."/>
            <person name="Sangsakoo G."/>
            <person name="Vanavichit A."/>
            <person name="de Mattos Luiz.A.T."/>
            <person name="Zimmer P.D."/>
            <person name="Malone G."/>
            <person name="Dellagostin O."/>
            <person name="de Oliveira A.C."/>
            <person name="Bevan M."/>
            <person name="Bancroft I."/>
            <person name="Minx P."/>
            <person name="Cordum H."/>
            <person name="Wilson R."/>
            <person name="Cheng Z."/>
            <person name="Jin W."/>
            <person name="Jiang J."/>
            <person name="Leong S.A."/>
            <person name="Iwama H."/>
            <person name="Gojobori T."/>
            <person name="Itoh T."/>
            <person name="Niimura Y."/>
            <person name="Fujii Y."/>
            <person name="Habara T."/>
            <person name="Sakai H."/>
            <person name="Sato Y."/>
            <person name="Wilson G."/>
            <person name="Kumar K."/>
            <person name="McCouch S."/>
            <person name="Juretic N."/>
            <person name="Hoen D."/>
            <person name="Wright S."/>
            <person name="Bruskiewich R."/>
            <person name="Bureau T."/>
            <person name="Miyao A."/>
            <person name="Hirochika H."/>
            <person name="Nishikawa T."/>
            <person name="Kadowaki K."/>
            <person name="Sugiura M."/>
            <person name="Burr B."/>
            <person name="Sasaki T."/>
        </authorList>
    </citation>
    <scope>NUCLEOTIDE SEQUENCE [LARGE SCALE GENOMIC DNA]</scope>
    <source>
        <strain evidence="2">cv. Nipponbare</strain>
    </source>
</reference>
<dbReference type="Proteomes" id="UP000059680">
    <property type="component" value="Chromosome 3"/>
</dbReference>
<evidence type="ECO:0000313" key="2">
    <source>
        <dbReference type="Proteomes" id="UP000059680"/>
    </source>
</evidence>
<dbReference type="AlphaFoldDB" id="A0A0P0W3N6"/>
<organism evidence="1 2">
    <name type="scientific">Oryza sativa subsp. japonica</name>
    <name type="common">Rice</name>
    <dbReference type="NCBI Taxonomy" id="39947"/>
    <lineage>
        <taxon>Eukaryota</taxon>
        <taxon>Viridiplantae</taxon>
        <taxon>Streptophyta</taxon>
        <taxon>Embryophyta</taxon>
        <taxon>Tracheophyta</taxon>
        <taxon>Spermatophyta</taxon>
        <taxon>Magnoliopsida</taxon>
        <taxon>Liliopsida</taxon>
        <taxon>Poales</taxon>
        <taxon>Poaceae</taxon>
        <taxon>BOP clade</taxon>
        <taxon>Oryzoideae</taxon>
        <taxon>Oryzeae</taxon>
        <taxon>Oryzinae</taxon>
        <taxon>Oryza</taxon>
        <taxon>Oryza sativa</taxon>
    </lineage>
</organism>
<proteinExistence type="predicted"/>
<accession>A0A0P0W3N6</accession>
<dbReference type="InParanoid" id="A0A0P0W3N6"/>
<dbReference type="Gramene" id="Os03t0749401-00">
    <property type="protein sequence ID" value="Os03t0749401-00"/>
    <property type="gene ID" value="Os03g0749401"/>
</dbReference>